<dbReference type="EMBL" id="MHMR01000026">
    <property type="protein sequence ID" value="OGZ30203.1"/>
    <property type="molecule type" value="Genomic_DNA"/>
</dbReference>
<name>A0A1G2EWT5_9BACT</name>
<dbReference type="InterPro" id="IPR046346">
    <property type="entry name" value="Aminoacid_DH-like_N_sf"/>
</dbReference>
<dbReference type="STRING" id="1801725.A3J00_00870"/>
<comment type="similarity">
    <text evidence="1">Belongs to the Glu/Leu/Phe/Val dehydrogenases family.</text>
</comment>
<dbReference type="InterPro" id="IPR006096">
    <property type="entry name" value="Glu/Leu/Phe/Val/Trp_DH_C"/>
</dbReference>
<dbReference type="AlphaFoldDB" id="A0A1G2EWT5"/>
<dbReference type="SUPFAM" id="SSF53223">
    <property type="entry name" value="Aminoacid dehydrogenase-like, N-terminal domain"/>
    <property type="match status" value="1"/>
</dbReference>
<evidence type="ECO:0000259" key="2">
    <source>
        <dbReference type="SMART" id="SM00839"/>
    </source>
</evidence>
<dbReference type="PANTHER" id="PTHR42722:SF1">
    <property type="entry name" value="VALINE DEHYDROGENASE"/>
    <property type="match status" value="1"/>
</dbReference>
<dbReference type="InterPro" id="IPR016211">
    <property type="entry name" value="Glu/Phe/Leu/Val/Trp_DH_bac/arc"/>
</dbReference>
<dbReference type="InterPro" id="IPR036291">
    <property type="entry name" value="NAD(P)-bd_dom_sf"/>
</dbReference>
<dbReference type="Proteomes" id="UP000178428">
    <property type="component" value="Unassembled WGS sequence"/>
</dbReference>
<reference evidence="3 4" key="1">
    <citation type="journal article" date="2016" name="Nat. Commun.">
        <title>Thousands of microbial genomes shed light on interconnected biogeochemical processes in an aquifer system.</title>
        <authorList>
            <person name="Anantharaman K."/>
            <person name="Brown C.T."/>
            <person name="Hug L.A."/>
            <person name="Sharon I."/>
            <person name="Castelle C.J."/>
            <person name="Probst A.J."/>
            <person name="Thomas B.C."/>
            <person name="Singh A."/>
            <person name="Wilkins M.J."/>
            <person name="Karaoz U."/>
            <person name="Brodie E.L."/>
            <person name="Williams K.H."/>
            <person name="Hubbard S.S."/>
            <person name="Banfield J.F."/>
        </authorList>
    </citation>
    <scope>NUCLEOTIDE SEQUENCE [LARGE SCALE GENOMIC DNA]</scope>
</reference>
<organism evidence="3 4">
    <name type="scientific">Candidatus Niyogibacteria bacterium RIFCSPLOWO2_02_FULL_45_13</name>
    <dbReference type="NCBI Taxonomy" id="1801725"/>
    <lineage>
        <taxon>Bacteria</taxon>
        <taxon>Candidatus Niyogiibacteriota</taxon>
    </lineage>
</organism>
<dbReference type="PANTHER" id="PTHR42722">
    <property type="entry name" value="LEUCINE DEHYDROGENASE"/>
    <property type="match status" value="1"/>
</dbReference>
<dbReference type="Gene3D" id="3.40.50.10860">
    <property type="entry name" value="Leucine Dehydrogenase, chain A, domain 1"/>
    <property type="match status" value="1"/>
</dbReference>
<protein>
    <recommendedName>
        <fullName evidence="2">Glutamate/phenylalanine/leucine/valine/L-tryptophan dehydrogenase C-terminal domain-containing protein</fullName>
    </recommendedName>
</protein>
<proteinExistence type="inferred from homology"/>
<evidence type="ECO:0000313" key="4">
    <source>
        <dbReference type="Proteomes" id="UP000178428"/>
    </source>
</evidence>
<dbReference type="GO" id="GO:0016639">
    <property type="term" value="F:oxidoreductase activity, acting on the CH-NH2 group of donors, NAD or NADP as acceptor"/>
    <property type="evidence" value="ECO:0007669"/>
    <property type="project" value="InterPro"/>
</dbReference>
<feature type="domain" description="Glutamate/phenylalanine/leucine/valine/L-tryptophan dehydrogenase C-terminal" evidence="2">
    <location>
        <begin position="168"/>
        <end position="384"/>
    </location>
</feature>
<accession>A0A1G2EWT5</accession>
<dbReference type="InterPro" id="IPR006095">
    <property type="entry name" value="Glu/Leu/Phe/Val/Trp_DH"/>
</dbReference>
<sequence length="387" mass="42963">MPIEALLPKLSSIRLKGYERRLNFPGEIFHFSRRGTPIFVCVAKVRSSFDKWVGGTHSDWITDPENPHGWKSTDEAIEKAVHKALDMRKKNLCHGLPFGGVKFTIFSEVPLVGGFRVHAYKLLGEALNFFNGHVFSGADVHTSTTDLMLAFGVSPYVLGLDKEYGGSGDPSPWTAVGVHKVIKEFFGIFHPDSKMHGKRVNIKGIGKVGYPLLKMLYDDGFNIGIADIRREVVEEARDRFRGVEKLSEDTIHAKYAHVYAPCDKEVTITSENTPEICDASSDHKWRAVIGSANDQNRHGMELEDALWRRQIVHLSQGGYLENGGGVITVVAPLVGGRNWDLLRDAKISGLADDCKLVMTQAQEENIAPARITEAVVEKRAKETGNEL</sequence>
<dbReference type="Gene3D" id="3.40.50.720">
    <property type="entry name" value="NAD(P)-binding Rossmann-like Domain"/>
    <property type="match status" value="1"/>
</dbReference>
<comment type="caution">
    <text evidence="3">The sequence shown here is derived from an EMBL/GenBank/DDBJ whole genome shotgun (WGS) entry which is preliminary data.</text>
</comment>
<dbReference type="PRINTS" id="PR00082">
    <property type="entry name" value="GLFDHDRGNASE"/>
</dbReference>
<evidence type="ECO:0000256" key="1">
    <source>
        <dbReference type="ARBA" id="ARBA00006382"/>
    </source>
</evidence>
<gene>
    <name evidence="3" type="ORF">A3J00_00870</name>
</gene>
<dbReference type="GO" id="GO:0006520">
    <property type="term" value="P:amino acid metabolic process"/>
    <property type="evidence" value="ECO:0007669"/>
    <property type="project" value="InterPro"/>
</dbReference>
<dbReference type="SMART" id="SM00839">
    <property type="entry name" value="ELFV_dehydrog"/>
    <property type="match status" value="1"/>
</dbReference>
<evidence type="ECO:0000313" key="3">
    <source>
        <dbReference type="EMBL" id="OGZ30203.1"/>
    </source>
</evidence>
<dbReference type="SUPFAM" id="SSF51735">
    <property type="entry name" value="NAD(P)-binding Rossmann-fold domains"/>
    <property type="match status" value="1"/>
</dbReference>